<dbReference type="Proteomes" id="UP001165960">
    <property type="component" value="Unassembled WGS sequence"/>
</dbReference>
<keyword evidence="1" id="KW-0328">Glycosyltransferase</keyword>
<accession>A0ACC2T9A7</accession>
<dbReference type="EMBL" id="QTSX02003368">
    <property type="protein sequence ID" value="KAJ9071258.1"/>
    <property type="molecule type" value="Genomic_DNA"/>
</dbReference>
<organism evidence="1 2">
    <name type="scientific">Entomophthora muscae</name>
    <dbReference type="NCBI Taxonomy" id="34485"/>
    <lineage>
        <taxon>Eukaryota</taxon>
        <taxon>Fungi</taxon>
        <taxon>Fungi incertae sedis</taxon>
        <taxon>Zoopagomycota</taxon>
        <taxon>Entomophthoromycotina</taxon>
        <taxon>Entomophthoromycetes</taxon>
        <taxon>Entomophthorales</taxon>
        <taxon>Entomophthoraceae</taxon>
        <taxon>Entomophthora</taxon>
    </lineage>
</organism>
<sequence length="163" mass="19343">MFLQRFIFALLMFMFLTREFGHDGANVAWWTGKWISAGLGWMFFTQPLRELVCKVIEMSLFATDFIIAHVIWFTLAPFTLIPLMDKWHSTMLFWLRPSRQIRPPIFSLRQRSQRRRRAILYGILFLTIYLLFASLIAGPVMLKEILLGIFNRSKIPILPRIYL</sequence>
<evidence type="ECO:0000313" key="1">
    <source>
        <dbReference type="EMBL" id="KAJ9071258.1"/>
    </source>
</evidence>
<dbReference type="EC" id="2.4.1.34" evidence="1"/>
<comment type="caution">
    <text evidence="1">The sequence shown here is derived from an EMBL/GenBank/DDBJ whole genome shotgun (WGS) entry which is preliminary data.</text>
</comment>
<protein>
    <submittedName>
        <fullName evidence="1">1,3-beta-D-glucan synthase</fullName>
        <ecNumber evidence="1">2.4.1.34</ecNumber>
    </submittedName>
</protein>
<gene>
    <name evidence="1" type="primary">FKS1_7</name>
    <name evidence="1" type="ORF">DSO57_1038772</name>
</gene>
<name>A0ACC2T9A7_9FUNG</name>
<keyword evidence="1" id="KW-0808">Transferase</keyword>
<evidence type="ECO:0000313" key="2">
    <source>
        <dbReference type="Proteomes" id="UP001165960"/>
    </source>
</evidence>
<reference evidence="1" key="1">
    <citation type="submission" date="2022-04" db="EMBL/GenBank/DDBJ databases">
        <title>Genome of the entomopathogenic fungus Entomophthora muscae.</title>
        <authorList>
            <person name="Elya C."/>
            <person name="Lovett B.R."/>
            <person name="Lee E."/>
            <person name="Macias A.M."/>
            <person name="Hajek A.E."/>
            <person name="De Bivort B.L."/>
            <person name="Kasson M.T."/>
            <person name="De Fine Licht H.H."/>
            <person name="Stajich J.E."/>
        </authorList>
    </citation>
    <scope>NUCLEOTIDE SEQUENCE</scope>
    <source>
        <strain evidence="1">Berkeley</strain>
    </source>
</reference>
<keyword evidence="2" id="KW-1185">Reference proteome</keyword>
<proteinExistence type="predicted"/>